<protein>
    <submittedName>
        <fullName evidence="1">Uncharacterized protein</fullName>
    </submittedName>
</protein>
<sequence length="76" mass="8684">MLLVQMDGSELDTEVVLYHVDHNMDKMLINYVSSKFEEAEGLITVMSTKAKRKLISWVLNLQSLKFTIEHVTGEAN</sequence>
<accession>A0ABQ9HUN5</accession>
<evidence type="ECO:0000313" key="1">
    <source>
        <dbReference type="EMBL" id="KAJ8887781.1"/>
    </source>
</evidence>
<comment type="caution">
    <text evidence="1">The sequence shown here is derived from an EMBL/GenBank/DDBJ whole genome shotgun (WGS) entry which is preliminary data.</text>
</comment>
<name>A0ABQ9HUN5_9NEOP</name>
<evidence type="ECO:0000313" key="2">
    <source>
        <dbReference type="Proteomes" id="UP001159363"/>
    </source>
</evidence>
<dbReference type="Proteomes" id="UP001159363">
    <property type="component" value="Chromosome X"/>
</dbReference>
<reference evidence="1 2" key="1">
    <citation type="submission" date="2023-02" db="EMBL/GenBank/DDBJ databases">
        <title>LHISI_Scaffold_Assembly.</title>
        <authorList>
            <person name="Stuart O.P."/>
            <person name="Cleave R."/>
            <person name="Magrath M.J.L."/>
            <person name="Mikheyev A.S."/>
        </authorList>
    </citation>
    <scope>NUCLEOTIDE SEQUENCE [LARGE SCALE GENOMIC DNA]</scope>
    <source>
        <strain evidence="1">Daus_M_001</strain>
        <tissue evidence="1">Leg muscle</tissue>
    </source>
</reference>
<gene>
    <name evidence="1" type="ORF">PR048_013999</name>
</gene>
<proteinExistence type="predicted"/>
<dbReference type="EMBL" id="JARBHB010000004">
    <property type="protein sequence ID" value="KAJ8887781.1"/>
    <property type="molecule type" value="Genomic_DNA"/>
</dbReference>
<organism evidence="1 2">
    <name type="scientific">Dryococelus australis</name>
    <dbReference type="NCBI Taxonomy" id="614101"/>
    <lineage>
        <taxon>Eukaryota</taxon>
        <taxon>Metazoa</taxon>
        <taxon>Ecdysozoa</taxon>
        <taxon>Arthropoda</taxon>
        <taxon>Hexapoda</taxon>
        <taxon>Insecta</taxon>
        <taxon>Pterygota</taxon>
        <taxon>Neoptera</taxon>
        <taxon>Polyneoptera</taxon>
        <taxon>Phasmatodea</taxon>
        <taxon>Verophasmatodea</taxon>
        <taxon>Anareolatae</taxon>
        <taxon>Phasmatidae</taxon>
        <taxon>Eurycanthinae</taxon>
        <taxon>Dryococelus</taxon>
    </lineage>
</organism>
<keyword evidence="2" id="KW-1185">Reference proteome</keyword>